<evidence type="ECO:0000313" key="2">
    <source>
        <dbReference type="EMBL" id="SVA80172.1"/>
    </source>
</evidence>
<dbReference type="InterPro" id="IPR046699">
    <property type="entry name" value="ARPP-1"/>
</dbReference>
<gene>
    <name evidence="2" type="ORF">METZ01_LOCUS133026</name>
</gene>
<evidence type="ECO:0000259" key="1">
    <source>
        <dbReference type="Pfam" id="PF20208"/>
    </source>
</evidence>
<proteinExistence type="predicted"/>
<dbReference type="EMBL" id="UINC01018991">
    <property type="protein sequence ID" value="SVA80172.1"/>
    <property type="molecule type" value="Genomic_DNA"/>
</dbReference>
<reference evidence="2" key="1">
    <citation type="submission" date="2018-05" db="EMBL/GenBank/DDBJ databases">
        <authorList>
            <person name="Lanie J.A."/>
            <person name="Ng W.-L."/>
            <person name="Kazmierczak K.M."/>
            <person name="Andrzejewski T.M."/>
            <person name="Davidsen T.M."/>
            <person name="Wayne K.J."/>
            <person name="Tettelin H."/>
            <person name="Glass J.I."/>
            <person name="Rusch D."/>
            <person name="Podicherti R."/>
            <person name="Tsui H.-C.T."/>
            <person name="Winkler M.E."/>
        </authorList>
    </citation>
    <scope>NUCLEOTIDE SEQUENCE</scope>
</reference>
<protein>
    <recommendedName>
        <fullName evidence="1">ARG and Rhodanese-Phosphatase-superfamily-associated domain-containing protein</fullName>
    </recommendedName>
</protein>
<feature type="domain" description="ARG and Rhodanese-Phosphatase-superfamily-associated" evidence="1">
    <location>
        <begin position="12"/>
        <end position="264"/>
    </location>
</feature>
<dbReference type="AlphaFoldDB" id="A0A381YU72"/>
<feature type="non-terminal residue" evidence="2">
    <location>
        <position position="267"/>
    </location>
</feature>
<dbReference type="Pfam" id="PF20208">
    <property type="entry name" value="ARPP-1"/>
    <property type="match status" value="1"/>
</dbReference>
<sequence length="267" mass="30307">MLNIIEATLNEVKLGDPQHYRNMSVFPLLFSGKSKLEYSMLGKALNEGHIMITEISENGSVPELKLFNMSESYILLLDGEELEGAKQNRVLNTTLLVYPKSELKVPVSCTEQGRWNRVSAAFQHSGKFLFRRARGNKMSSVHQSLKYGQGYRSNQSEVWNDISQLQYKRSIHSPTSAMKDIYDKEKDNLDDFLKAFPLIEGQCGIIVGLGGQVVGLEYLSSSDRYLDVHRQLIESYTMDALVENLSGENPELTLEESQRFLEQIWSA</sequence>
<organism evidence="2">
    <name type="scientific">marine metagenome</name>
    <dbReference type="NCBI Taxonomy" id="408172"/>
    <lineage>
        <taxon>unclassified sequences</taxon>
        <taxon>metagenomes</taxon>
        <taxon>ecological metagenomes</taxon>
    </lineage>
</organism>
<name>A0A381YU72_9ZZZZ</name>
<accession>A0A381YU72</accession>